<evidence type="ECO:0000313" key="2">
    <source>
        <dbReference type="Proteomes" id="UP000023785"/>
    </source>
</evidence>
<protein>
    <submittedName>
        <fullName evidence="1">Uncharacterized protein</fullName>
    </submittedName>
</protein>
<name>V2TCT2_9GAMM</name>
<organism evidence="1 2">
    <name type="scientific">Acinetobacter nectaris CIP 110549</name>
    <dbReference type="NCBI Taxonomy" id="1392540"/>
    <lineage>
        <taxon>Bacteria</taxon>
        <taxon>Pseudomonadati</taxon>
        <taxon>Pseudomonadota</taxon>
        <taxon>Gammaproteobacteria</taxon>
        <taxon>Moraxellales</taxon>
        <taxon>Moraxellaceae</taxon>
        <taxon>Acinetobacter</taxon>
    </lineage>
</organism>
<feature type="non-terminal residue" evidence="1">
    <location>
        <position position="1"/>
    </location>
</feature>
<keyword evidence="2" id="KW-1185">Reference proteome</keyword>
<proteinExistence type="predicted"/>
<accession>V2TCT2</accession>
<dbReference type="Proteomes" id="UP000023785">
    <property type="component" value="Unassembled WGS sequence"/>
</dbReference>
<reference evidence="1 2" key="1">
    <citation type="submission" date="2013-10" db="EMBL/GenBank/DDBJ databases">
        <title>The Genome Sequence of Acinetobacter nectaris CIP 110549.</title>
        <authorList>
            <consortium name="The Broad Institute Genomics Platform"/>
            <consortium name="The Broad Institute Genome Sequencing Center for Infectious Disease"/>
            <person name="Cerqueira G."/>
            <person name="Feldgarden M."/>
            <person name="Courvalin P."/>
            <person name="Grillot-Courvalin C."/>
            <person name="Clermont D."/>
            <person name="Rocha E."/>
            <person name="Yoon E.-J."/>
            <person name="Nemec A."/>
            <person name="Young S.K."/>
            <person name="Zeng Q."/>
            <person name="Gargeya S."/>
            <person name="Fitzgerald M."/>
            <person name="Abouelleil A."/>
            <person name="Alvarado L."/>
            <person name="Berlin A.M."/>
            <person name="Chapman S.B."/>
            <person name="Gainer-Dewar J."/>
            <person name="Goldberg J."/>
            <person name="Gnerre S."/>
            <person name="Griggs A."/>
            <person name="Gujja S."/>
            <person name="Hansen M."/>
            <person name="Howarth C."/>
            <person name="Imamovic A."/>
            <person name="Ireland A."/>
            <person name="Larimer J."/>
            <person name="McCowan C."/>
            <person name="Murphy C."/>
            <person name="Pearson M."/>
            <person name="Poon T.W."/>
            <person name="Priest M."/>
            <person name="Roberts A."/>
            <person name="Saif S."/>
            <person name="Shea T."/>
            <person name="Sykes S."/>
            <person name="Wortman J."/>
            <person name="Nusbaum C."/>
            <person name="Birren B."/>
        </authorList>
    </citation>
    <scope>NUCLEOTIDE SEQUENCE [LARGE SCALE GENOMIC DNA]</scope>
    <source>
        <strain evidence="1 2">CIP 110549</strain>
    </source>
</reference>
<dbReference type="HOGENOM" id="CLU_3018562_0_0_6"/>
<sequence length="56" mass="6502">LDIINTDIHYQLDIDLFKRNNFFKLKRVSISGNFQSDLKSQIHGLLGSNVKELLIE</sequence>
<evidence type="ECO:0000313" key="1">
    <source>
        <dbReference type="EMBL" id="ESK35462.1"/>
    </source>
</evidence>
<dbReference type="AlphaFoldDB" id="V2TCT2"/>
<gene>
    <name evidence="1" type="ORF">P256_02604</name>
</gene>
<comment type="caution">
    <text evidence="1">The sequence shown here is derived from an EMBL/GenBank/DDBJ whole genome shotgun (WGS) entry which is preliminary data.</text>
</comment>
<dbReference type="EMBL" id="AYER01000025">
    <property type="protein sequence ID" value="ESK35462.1"/>
    <property type="molecule type" value="Genomic_DNA"/>
</dbReference>